<evidence type="ECO:0000256" key="3">
    <source>
        <dbReference type="ARBA" id="ARBA00023163"/>
    </source>
</evidence>
<dbReference type="Pfam" id="PF22200">
    <property type="entry name" value="ExsA_N"/>
    <property type="match status" value="1"/>
</dbReference>
<dbReference type="PANTHER" id="PTHR43280">
    <property type="entry name" value="ARAC-FAMILY TRANSCRIPTIONAL REGULATOR"/>
    <property type="match status" value="1"/>
</dbReference>
<protein>
    <submittedName>
        <fullName evidence="5">AraC-type DNA-binding protein</fullName>
    </submittedName>
</protein>
<keyword evidence="6" id="KW-1185">Reference proteome</keyword>
<organism evidence="5 6">
    <name type="scientific">Chryseobacterium arachidis</name>
    <dbReference type="NCBI Taxonomy" id="1416778"/>
    <lineage>
        <taxon>Bacteria</taxon>
        <taxon>Pseudomonadati</taxon>
        <taxon>Bacteroidota</taxon>
        <taxon>Flavobacteriia</taxon>
        <taxon>Flavobacteriales</taxon>
        <taxon>Weeksellaceae</taxon>
        <taxon>Chryseobacterium group</taxon>
        <taxon>Chryseobacterium</taxon>
    </lineage>
</organism>
<keyword evidence="1" id="KW-0805">Transcription regulation</keyword>
<evidence type="ECO:0000259" key="4">
    <source>
        <dbReference type="PROSITE" id="PS01124"/>
    </source>
</evidence>
<dbReference type="AlphaFoldDB" id="A0A1M4WWG5"/>
<dbReference type="Gene3D" id="1.10.10.60">
    <property type="entry name" value="Homeodomain-like"/>
    <property type="match status" value="1"/>
</dbReference>
<name>A0A1M4WWG5_9FLAO</name>
<evidence type="ECO:0000313" key="5">
    <source>
        <dbReference type="EMBL" id="SHE85576.1"/>
    </source>
</evidence>
<dbReference type="InterPro" id="IPR018060">
    <property type="entry name" value="HTH_AraC"/>
</dbReference>
<dbReference type="RefSeq" id="WP_072953495.1">
    <property type="nucleotide sequence ID" value="NZ_FQUT01000002.1"/>
</dbReference>
<evidence type="ECO:0000256" key="1">
    <source>
        <dbReference type="ARBA" id="ARBA00023015"/>
    </source>
</evidence>
<gene>
    <name evidence="5" type="ORF">SAMN05443633_102158</name>
</gene>
<dbReference type="GO" id="GO:0003700">
    <property type="term" value="F:DNA-binding transcription factor activity"/>
    <property type="evidence" value="ECO:0007669"/>
    <property type="project" value="InterPro"/>
</dbReference>
<dbReference type="OrthoDB" id="4480133at2"/>
<dbReference type="PANTHER" id="PTHR43280:SF10">
    <property type="entry name" value="REGULATORY PROTEIN POCR"/>
    <property type="match status" value="1"/>
</dbReference>
<keyword evidence="2 5" id="KW-0238">DNA-binding</keyword>
<dbReference type="EMBL" id="FQUT01000002">
    <property type="protein sequence ID" value="SHE85576.1"/>
    <property type="molecule type" value="Genomic_DNA"/>
</dbReference>
<dbReference type="STRING" id="1416778.SAMN05443633_102158"/>
<sequence>MKKSSASHPKLILNSYTDKNVEGEAFIMDHIFSYIIHGKHEVWIGNEKYSFTEGDFRFFQRNQLAKYVKKTKDGGFKSVAVHIDQSTLKEMSHHYRFISDKNDISSEPLLIKSDHKLQGFVESLMPYLQEQEPDERIVLLKTQELILLLLQNNPKIKNILFDFSEPGKIDLEAFMNNHYRYNISIDRFAFLTGRSLSGFKRDFEKLFNISPGKWLVHKRLEDAKFRIEDKKEKSSDIYLDLGFEDLSHFSYAYKKAFGYAPNHKFKNR</sequence>
<dbReference type="PROSITE" id="PS01124">
    <property type="entry name" value="HTH_ARAC_FAMILY_2"/>
    <property type="match status" value="1"/>
</dbReference>
<dbReference type="GO" id="GO:0043565">
    <property type="term" value="F:sequence-specific DNA binding"/>
    <property type="evidence" value="ECO:0007669"/>
    <property type="project" value="InterPro"/>
</dbReference>
<dbReference type="SUPFAM" id="SSF46689">
    <property type="entry name" value="Homeodomain-like"/>
    <property type="match status" value="1"/>
</dbReference>
<evidence type="ECO:0000313" key="6">
    <source>
        <dbReference type="Proteomes" id="UP000184518"/>
    </source>
</evidence>
<keyword evidence="3" id="KW-0804">Transcription</keyword>
<dbReference type="Proteomes" id="UP000184518">
    <property type="component" value="Unassembled WGS sequence"/>
</dbReference>
<proteinExistence type="predicted"/>
<dbReference type="InterPro" id="IPR054015">
    <property type="entry name" value="ExsA-like_N"/>
</dbReference>
<dbReference type="SUPFAM" id="SSF51215">
    <property type="entry name" value="Regulatory protein AraC"/>
    <property type="match status" value="1"/>
</dbReference>
<dbReference type="InterPro" id="IPR037923">
    <property type="entry name" value="HTH-like"/>
</dbReference>
<dbReference type="Pfam" id="PF12833">
    <property type="entry name" value="HTH_18"/>
    <property type="match status" value="1"/>
</dbReference>
<feature type="domain" description="HTH araC/xylS-type" evidence="4">
    <location>
        <begin position="169"/>
        <end position="267"/>
    </location>
</feature>
<reference evidence="6" key="1">
    <citation type="submission" date="2016-11" db="EMBL/GenBank/DDBJ databases">
        <authorList>
            <person name="Varghese N."/>
            <person name="Submissions S."/>
        </authorList>
    </citation>
    <scope>NUCLEOTIDE SEQUENCE [LARGE SCALE GENOMIC DNA]</scope>
    <source>
        <strain evidence="6">DSM 27619</strain>
    </source>
</reference>
<evidence type="ECO:0000256" key="2">
    <source>
        <dbReference type="ARBA" id="ARBA00023125"/>
    </source>
</evidence>
<dbReference type="InterPro" id="IPR009057">
    <property type="entry name" value="Homeodomain-like_sf"/>
</dbReference>
<accession>A0A1M4WWG5</accession>
<dbReference type="SMART" id="SM00342">
    <property type="entry name" value="HTH_ARAC"/>
    <property type="match status" value="1"/>
</dbReference>